<reference evidence="2 3" key="1">
    <citation type="journal article" date="2016" name="BMC Genomics">
        <title>Combined genomic and structural analyses of a cultured magnetotactic bacterium reveals its niche adaptation to a dynamic environment.</title>
        <authorList>
            <person name="Araujo A.C."/>
            <person name="Morillo V."/>
            <person name="Cypriano J."/>
            <person name="Teixeira L.C."/>
            <person name="Leao P."/>
            <person name="Lyra S."/>
            <person name="Almeida L.G."/>
            <person name="Bazylinski D.A."/>
            <person name="Vasconcellos A.T."/>
            <person name="Abreu F."/>
            <person name="Lins U."/>
        </authorList>
    </citation>
    <scope>NUCLEOTIDE SEQUENCE [LARGE SCALE GENOMIC DNA]</scope>
    <source>
        <strain evidence="2 3">IT-1</strain>
    </source>
</reference>
<evidence type="ECO:0000313" key="2">
    <source>
        <dbReference type="EMBL" id="OSM07289.1"/>
    </source>
</evidence>
<keyword evidence="3" id="KW-1185">Reference proteome</keyword>
<dbReference type="EMBL" id="LVJN01000014">
    <property type="protein sequence ID" value="OSM07289.1"/>
    <property type="molecule type" value="Genomic_DNA"/>
</dbReference>
<dbReference type="InterPro" id="IPR006047">
    <property type="entry name" value="GH13_cat_dom"/>
</dbReference>
<dbReference type="Pfam" id="PF00128">
    <property type="entry name" value="Alpha-amylase"/>
    <property type="match status" value="2"/>
</dbReference>
<comment type="caution">
    <text evidence="2">The sequence shown here is derived from an EMBL/GenBank/DDBJ whole genome shotgun (WGS) entry which is preliminary data.</text>
</comment>
<dbReference type="SUPFAM" id="SSF51011">
    <property type="entry name" value="Glycosyl hydrolase domain"/>
    <property type="match status" value="1"/>
</dbReference>
<dbReference type="Gene3D" id="2.60.40.1180">
    <property type="entry name" value="Golgi alpha-mannosidase II"/>
    <property type="match status" value="1"/>
</dbReference>
<dbReference type="SMART" id="SM00642">
    <property type="entry name" value="Aamy"/>
    <property type="match status" value="1"/>
</dbReference>
<dbReference type="Gene3D" id="3.20.20.80">
    <property type="entry name" value="Glycosidases"/>
    <property type="match status" value="1"/>
</dbReference>
<dbReference type="InterPro" id="IPR013780">
    <property type="entry name" value="Glyco_hydro_b"/>
</dbReference>
<dbReference type="AlphaFoldDB" id="A0A1Y2KBV0"/>
<evidence type="ECO:0000313" key="3">
    <source>
        <dbReference type="Proteomes" id="UP000194003"/>
    </source>
</evidence>
<dbReference type="Proteomes" id="UP000194003">
    <property type="component" value="Unassembled WGS sequence"/>
</dbReference>
<dbReference type="SUPFAM" id="SSF51445">
    <property type="entry name" value="(Trans)glycosidases"/>
    <property type="match status" value="1"/>
</dbReference>
<evidence type="ECO:0000259" key="1">
    <source>
        <dbReference type="SMART" id="SM00642"/>
    </source>
</evidence>
<dbReference type="CDD" id="cd11326">
    <property type="entry name" value="AmyAc_Glg_debranch"/>
    <property type="match status" value="1"/>
</dbReference>
<dbReference type="STRING" id="1434232.MAIT1_04491"/>
<dbReference type="PANTHER" id="PTHR43002">
    <property type="entry name" value="GLYCOGEN DEBRANCHING ENZYME"/>
    <property type="match status" value="1"/>
</dbReference>
<accession>A0A1Y2KBV0</accession>
<proteinExistence type="predicted"/>
<sequence>MPPEKAVIYEAHVRGLTQHPSASNLKSILTGLPDFAAVEDVPEALRGTYAGAAYMAPYLKALGFTTIELLPIHFIANIRDPALQPRDNYWGYMSLGFFAPNRRYAHDQSPGGPTREFKAMVAAFHAQGMEVYLDVVYNHTGEGGNWYGRQDTTAFVSFGGFDAPEYYVLSHENHLLDGATGCGNQISFSSPVCHELVMDSLHYWIHDMGVDGFRFDLALALGRLPNHFQKDDWANQRKFFDQHPLLLRIAELGKREEVEMIAEAWDLWGYEVGAFPAHWGEWNGRFRDALRMFVRGDGSAVETVRMLNGDYENFSDKGGPQHSINFLVAHDGFTLADLVSYDHKTNAVLEWPFGPSDGGSDDNLSSGWGGDHALRRQQMRNFWTLLMFSRGAPMAVAGDEFGRTQNGNNNTWDVDSPATWNNYAMIASHCPQAVPSGCEAPYHNNLGCAEAAPEAVNPLFVFVHYLLNLHRVSPALQQRQYADMEMDSGADVTYQFLPEHGQGHIEPHHRCIRLQINGRAVGETDYLLCINMGEQAADFAVPLAQPGLRWVRIIDTDRWAEARGNCWPQGERDEVMHSYGVNPRAIAVLHEVPQKSPG</sequence>
<dbReference type="GO" id="GO:0005975">
    <property type="term" value="P:carbohydrate metabolic process"/>
    <property type="evidence" value="ECO:0007669"/>
    <property type="project" value="InterPro"/>
</dbReference>
<protein>
    <submittedName>
        <fullName evidence="2">Putative isoamylase</fullName>
    </submittedName>
</protein>
<name>A0A1Y2KBV0_9PROT</name>
<dbReference type="InterPro" id="IPR017853">
    <property type="entry name" value="GH"/>
</dbReference>
<organism evidence="2 3">
    <name type="scientific">Magnetofaba australis IT-1</name>
    <dbReference type="NCBI Taxonomy" id="1434232"/>
    <lineage>
        <taxon>Bacteria</taxon>
        <taxon>Pseudomonadati</taxon>
        <taxon>Pseudomonadota</taxon>
        <taxon>Magnetococcia</taxon>
        <taxon>Magnetococcales</taxon>
        <taxon>Magnetococcaceae</taxon>
        <taxon>Magnetofaba</taxon>
    </lineage>
</organism>
<feature type="domain" description="Glycosyl hydrolase family 13 catalytic" evidence="1">
    <location>
        <begin position="30"/>
        <end position="429"/>
    </location>
</feature>
<gene>
    <name evidence="2" type="ORF">MAIT1_04491</name>
</gene>